<evidence type="ECO:0000313" key="2">
    <source>
        <dbReference type="Proteomes" id="UP001328107"/>
    </source>
</evidence>
<gene>
    <name evidence="1" type="ORF">PMAYCL1PPCAC_32636</name>
</gene>
<sequence>SSLNPLRCRILICLKIVVFPHSDPPSRRILNFFWFSAWFLARAASIFLELALDISRLRVPAEAPIAG</sequence>
<dbReference type="Proteomes" id="UP001328107">
    <property type="component" value="Unassembled WGS sequence"/>
</dbReference>
<comment type="caution">
    <text evidence="1">The sequence shown here is derived from an EMBL/GenBank/DDBJ whole genome shotgun (WGS) entry which is preliminary data.</text>
</comment>
<dbReference type="EMBL" id="BTRK01000006">
    <property type="protein sequence ID" value="GMR62441.1"/>
    <property type="molecule type" value="Genomic_DNA"/>
</dbReference>
<organism evidence="1 2">
    <name type="scientific">Pristionchus mayeri</name>
    <dbReference type="NCBI Taxonomy" id="1317129"/>
    <lineage>
        <taxon>Eukaryota</taxon>
        <taxon>Metazoa</taxon>
        <taxon>Ecdysozoa</taxon>
        <taxon>Nematoda</taxon>
        <taxon>Chromadorea</taxon>
        <taxon>Rhabditida</taxon>
        <taxon>Rhabditina</taxon>
        <taxon>Diplogasteromorpha</taxon>
        <taxon>Diplogasteroidea</taxon>
        <taxon>Neodiplogasteridae</taxon>
        <taxon>Pristionchus</taxon>
    </lineage>
</organism>
<evidence type="ECO:0000313" key="1">
    <source>
        <dbReference type="EMBL" id="GMR62441.1"/>
    </source>
</evidence>
<protein>
    <submittedName>
        <fullName evidence="1">Uncharacterized protein</fullName>
    </submittedName>
</protein>
<keyword evidence="2" id="KW-1185">Reference proteome</keyword>
<feature type="non-terminal residue" evidence="1">
    <location>
        <position position="1"/>
    </location>
</feature>
<reference evidence="2" key="1">
    <citation type="submission" date="2022-10" db="EMBL/GenBank/DDBJ databases">
        <title>Genome assembly of Pristionchus species.</title>
        <authorList>
            <person name="Yoshida K."/>
            <person name="Sommer R.J."/>
        </authorList>
    </citation>
    <scope>NUCLEOTIDE SEQUENCE [LARGE SCALE GENOMIC DNA]</scope>
    <source>
        <strain evidence="2">RS5460</strain>
    </source>
</reference>
<dbReference type="AlphaFoldDB" id="A0AAN5DGD3"/>
<accession>A0AAN5DGD3</accession>
<proteinExistence type="predicted"/>
<name>A0AAN5DGD3_9BILA</name>